<dbReference type="EMBL" id="GBRH01259205">
    <property type="protein sequence ID" value="JAD38690.1"/>
    <property type="molecule type" value="Transcribed_RNA"/>
</dbReference>
<dbReference type="AlphaFoldDB" id="A0A0A8ZPM0"/>
<organism evidence="1">
    <name type="scientific">Arundo donax</name>
    <name type="common">Giant reed</name>
    <name type="synonym">Donax arundinaceus</name>
    <dbReference type="NCBI Taxonomy" id="35708"/>
    <lineage>
        <taxon>Eukaryota</taxon>
        <taxon>Viridiplantae</taxon>
        <taxon>Streptophyta</taxon>
        <taxon>Embryophyta</taxon>
        <taxon>Tracheophyta</taxon>
        <taxon>Spermatophyta</taxon>
        <taxon>Magnoliopsida</taxon>
        <taxon>Liliopsida</taxon>
        <taxon>Poales</taxon>
        <taxon>Poaceae</taxon>
        <taxon>PACMAD clade</taxon>
        <taxon>Arundinoideae</taxon>
        <taxon>Arundineae</taxon>
        <taxon>Arundo</taxon>
    </lineage>
</organism>
<name>A0A0A8ZPM0_ARUDO</name>
<reference evidence="1" key="2">
    <citation type="journal article" date="2015" name="Data Brief">
        <title>Shoot transcriptome of the giant reed, Arundo donax.</title>
        <authorList>
            <person name="Barrero R.A."/>
            <person name="Guerrero F.D."/>
            <person name="Moolhuijzen P."/>
            <person name="Goolsby J.A."/>
            <person name="Tidwell J."/>
            <person name="Bellgard S.E."/>
            <person name="Bellgard M.I."/>
        </authorList>
    </citation>
    <scope>NUCLEOTIDE SEQUENCE</scope>
    <source>
        <tissue evidence="1">Shoot tissue taken approximately 20 cm above the soil surface</tissue>
    </source>
</reference>
<protein>
    <submittedName>
        <fullName evidence="1">Uncharacterized protein</fullName>
    </submittedName>
</protein>
<sequence>MACRSSFPVLQRLWLIGLS</sequence>
<evidence type="ECO:0000313" key="1">
    <source>
        <dbReference type="EMBL" id="JAD38690.1"/>
    </source>
</evidence>
<proteinExistence type="predicted"/>
<reference evidence="1" key="1">
    <citation type="submission" date="2014-09" db="EMBL/GenBank/DDBJ databases">
        <authorList>
            <person name="Magalhaes I.L.F."/>
            <person name="Oliveira U."/>
            <person name="Santos F.R."/>
            <person name="Vidigal T.H.D.A."/>
            <person name="Brescovit A.D."/>
            <person name="Santos A.J."/>
        </authorList>
    </citation>
    <scope>NUCLEOTIDE SEQUENCE</scope>
    <source>
        <tissue evidence="1">Shoot tissue taken approximately 20 cm above the soil surface</tissue>
    </source>
</reference>
<accession>A0A0A8ZPM0</accession>